<evidence type="ECO:0000313" key="1">
    <source>
        <dbReference type="EMBL" id="MDL5159275.1"/>
    </source>
</evidence>
<name>A0ABT7MF56_9PSEU</name>
<comment type="caution">
    <text evidence="1">The sequence shown here is derived from an EMBL/GenBank/DDBJ whole genome shotgun (WGS) entry which is preliminary data.</text>
</comment>
<dbReference type="Proteomes" id="UP001231924">
    <property type="component" value="Unassembled WGS sequence"/>
</dbReference>
<dbReference type="RefSeq" id="WP_286055858.1">
    <property type="nucleotide sequence ID" value="NZ_JASVWF010000007.1"/>
</dbReference>
<reference evidence="1 2" key="1">
    <citation type="submission" date="2023-06" db="EMBL/GenBank/DDBJ databases">
        <title>Actinomycetospora Odt1-22.</title>
        <authorList>
            <person name="Supong K."/>
        </authorList>
    </citation>
    <scope>NUCLEOTIDE SEQUENCE [LARGE SCALE GENOMIC DNA]</scope>
    <source>
        <strain evidence="1 2">Odt1-22</strain>
    </source>
</reference>
<proteinExistence type="predicted"/>
<protein>
    <submittedName>
        <fullName evidence="1">Uncharacterized protein</fullName>
    </submittedName>
</protein>
<organism evidence="1 2">
    <name type="scientific">Actinomycetospora termitidis</name>
    <dbReference type="NCBI Taxonomy" id="3053470"/>
    <lineage>
        <taxon>Bacteria</taxon>
        <taxon>Bacillati</taxon>
        <taxon>Actinomycetota</taxon>
        <taxon>Actinomycetes</taxon>
        <taxon>Pseudonocardiales</taxon>
        <taxon>Pseudonocardiaceae</taxon>
        <taxon>Actinomycetospora</taxon>
    </lineage>
</organism>
<dbReference type="EMBL" id="JASVWF010000007">
    <property type="protein sequence ID" value="MDL5159275.1"/>
    <property type="molecule type" value="Genomic_DNA"/>
</dbReference>
<evidence type="ECO:0000313" key="2">
    <source>
        <dbReference type="Proteomes" id="UP001231924"/>
    </source>
</evidence>
<sequence length="87" mass="9645">MYRVEPVDEEIAAAIDELPERFLVTFTELRVALEVAPWSVGGPYHPANPPGSRSATFGPDDRGLVVFAVKDSDRHVLWLWSVLVAPD</sequence>
<gene>
    <name evidence="1" type="ORF">QRT03_25135</name>
</gene>
<accession>A0ABT7MF56</accession>
<keyword evidence="2" id="KW-1185">Reference proteome</keyword>